<evidence type="ECO:0000313" key="2">
    <source>
        <dbReference type="Proteomes" id="UP000037392"/>
    </source>
</evidence>
<sequence>MKLEHKTIDGTAMVSYLRDRQCNLKIGSPAREELEKAVIYIVGTLMREDEDGES</sequence>
<reference evidence="1 2" key="1">
    <citation type="submission" date="2011-04" db="EMBL/GenBank/DDBJ databases">
        <title>The Genome Sequence of Clostridium citroniae WAL-19142.</title>
        <authorList>
            <consortium name="The Broad Institute Genome Sequencing Platform"/>
            <person name="Earl A."/>
            <person name="Ward D."/>
            <person name="Feldgarden M."/>
            <person name="Gevers D."/>
            <person name="Warren Y.A."/>
            <person name="Tyrrell K.L."/>
            <person name="Citron D.M."/>
            <person name="Goldstein E.J."/>
            <person name="Daigneault M."/>
            <person name="Allen-Vercoe E."/>
            <person name="Young S.K."/>
            <person name="Zeng Q."/>
            <person name="Gargeya S."/>
            <person name="Fitzgerald M."/>
            <person name="Haas B."/>
            <person name="Abouelleil A."/>
            <person name="Alvarado L."/>
            <person name="Arachchi H.M."/>
            <person name="Berlin A."/>
            <person name="Brown A."/>
            <person name="Chapman S.B."/>
            <person name="Chen Z."/>
            <person name="Dunbar C."/>
            <person name="Freedman E."/>
            <person name="Gearin G."/>
            <person name="Gellesch M."/>
            <person name="Goldberg J."/>
            <person name="Griggs A."/>
            <person name="Gujja S."/>
            <person name="Heilman E.R."/>
            <person name="Heiman D."/>
            <person name="Howarth C."/>
            <person name="Larson L."/>
            <person name="Lui A."/>
            <person name="MacDonald P.J."/>
            <person name="Mehta T."/>
            <person name="Montmayeur A."/>
            <person name="Murphy C."/>
            <person name="Neiman D."/>
            <person name="Pearson M."/>
            <person name="Priest M."/>
            <person name="Roberts A."/>
            <person name="Saif S."/>
            <person name="Shea T."/>
            <person name="Shenoy N."/>
            <person name="Sisk P."/>
            <person name="Stolte C."/>
            <person name="Sykes S."/>
            <person name="White J."/>
            <person name="Yandava C."/>
            <person name="Wortman J."/>
            <person name="Nusbaum C."/>
            <person name="Birren B."/>
        </authorList>
    </citation>
    <scope>NUCLEOTIDE SEQUENCE [LARGE SCALE GENOMIC DNA]</scope>
    <source>
        <strain evidence="1 2">WAL-19142</strain>
    </source>
</reference>
<dbReference type="AlphaFoldDB" id="A0A0J9BMQ0"/>
<organism evidence="1 2">
    <name type="scientific">[Clostridium] citroniae WAL-19142</name>
    <dbReference type="NCBI Taxonomy" id="742734"/>
    <lineage>
        <taxon>Bacteria</taxon>
        <taxon>Bacillati</taxon>
        <taxon>Bacillota</taxon>
        <taxon>Clostridia</taxon>
        <taxon>Lachnospirales</taxon>
        <taxon>Lachnospiraceae</taxon>
        <taxon>Enterocloster</taxon>
    </lineage>
</organism>
<gene>
    <name evidence="1" type="ORF">HMPREF9470_04915</name>
</gene>
<dbReference type="PATRIC" id="fig|742734.4.peg.5263"/>
<dbReference type="EMBL" id="ADLK01000041">
    <property type="protein sequence ID" value="KMW14153.1"/>
    <property type="molecule type" value="Genomic_DNA"/>
</dbReference>
<protein>
    <submittedName>
        <fullName evidence="1">Uncharacterized protein</fullName>
    </submittedName>
</protein>
<accession>A0A0J9BMQ0</accession>
<evidence type="ECO:0000313" key="1">
    <source>
        <dbReference type="EMBL" id="KMW14153.1"/>
    </source>
</evidence>
<proteinExistence type="predicted"/>
<dbReference type="Proteomes" id="UP000037392">
    <property type="component" value="Unassembled WGS sequence"/>
</dbReference>
<comment type="caution">
    <text evidence="1">The sequence shown here is derived from an EMBL/GenBank/DDBJ whole genome shotgun (WGS) entry which is preliminary data.</text>
</comment>
<dbReference type="RefSeq" id="WP_156200202.1">
    <property type="nucleotide sequence ID" value="NZ_KQ235884.1"/>
</dbReference>
<name>A0A0J9BMQ0_9FIRM</name>